<feature type="binding site" evidence="8">
    <location>
        <position position="8"/>
    </location>
    <ligand>
        <name>Mg(2+)</name>
        <dbReference type="ChEBI" id="CHEBI:18420"/>
    </ligand>
</feature>
<evidence type="ECO:0000256" key="7">
    <source>
        <dbReference type="ARBA" id="ARBA00023160"/>
    </source>
</evidence>
<keyword evidence="1 8" id="KW-0444">Lipid biosynthesis</keyword>
<reference evidence="11" key="1">
    <citation type="journal article" date="2019" name="Int. J. Syst. Evol. Microbiol.">
        <title>The Global Catalogue of Microorganisms (GCM) 10K type strain sequencing project: providing services to taxonomists for standard genome sequencing and annotation.</title>
        <authorList>
            <consortium name="The Broad Institute Genomics Platform"/>
            <consortium name="The Broad Institute Genome Sequencing Center for Infectious Disease"/>
            <person name="Wu L."/>
            <person name="Ma J."/>
        </authorList>
    </citation>
    <scope>NUCLEOTIDE SEQUENCE [LARGE SCALE GENOMIC DNA]</scope>
    <source>
        <strain evidence="11">JCM 12149</strain>
    </source>
</reference>
<dbReference type="Proteomes" id="UP001501459">
    <property type="component" value="Unassembled WGS sequence"/>
</dbReference>
<keyword evidence="3 8" id="KW-0479">Metal-binding</keyword>
<protein>
    <recommendedName>
        <fullName evidence="8">Holo-[acyl-carrier-protein] synthase</fullName>
        <shortName evidence="8">Holo-ACP synthase</shortName>
        <ecNumber evidence="8">2.7.8.7</ecNumber>
    </recommendedName>
    <alternativeName>
        <fullName evidence="8">4'-phosphopantetheinyl transferase AcpS</fullName>
    </alternativeName>
</protein>
<evidence type="ECO:0000313" key="11">
    <source>
        <dbReference type="Proteomes" id="UP001501459"/>
    </source>
</evidence>
<evidence type="ECO:0000256" key="5">
    <source>
        <dbReference type="ARBA" id="ARBA00022842"/>
    </source>
</evidence>
<comment type="catalytic activity">
    <reaction evidence="8">
        <text>apo-[ACP] + CoA = holo-[ACP] + adenosine 3',5'-bisphosphate + H(+)</text>
        <dbReference type="Rhea" id="RHEA:12068"/>
        <dbReference type="Rhea" id="RHEA-COMP:9685"/>
        <dbReference type="Rhea" id="RHEA-COMP:9690"/>
        <dbReference type="ChEBI" id="CHEBI:15378"/>
        <dbReference type="ChEBI" id="CHEBI:29999"/>
        <dbReference type="ChEBI" id="CHEBI:57287"/>
        <dbReference type="ChEBI" id="CHEBI:58343"/>
        <dbReference type="ChEBI" id="CHEBI:64479"/>
        <dbReference type="EC" id="2.7.8.7"/>
    </reaction>
</comment>
<evidence type="ECO:0000259" key="9">
    <source>
        <dbReference type="Pfam" id="PF01648"/>
    </source>
</evidence>
<dbReference type="RefSeq" id="WP_343750998.1">
    <property type="nucleotide sequence ID" value="NZ_BAAADM010000008.1"/>
</dbReference>
<keyword evidence="6 8" id="KW-0443">Lipid metabolism</keyword>
<dbReference type="EMBL" id="BAAADM010000008">
    <property type="protein sequence ID" value="GAA0431612.1"/>
    <property type="molecule type" value="Genomic_DNA"/>
</dbReference>
<evidence type="ECO:0000256" key="4">
    <source>
        <dbReference type="ARBA" id="ARBA00022832"/>
    </source>
</evidence>
<dbReference type="InterPro" id="IPR008278">
    <property type="entry name" value="4-PPantetheinyl_Trfase_dom"/>
</dbReference>
<dbReference type="HAMAP" id="MF_00101">
    <property type="entry name" value="AcpS"/>
    <property type="match status" value="1"/>
</dbReference>
<evidence type="ECO:0000313" key="10">
    <source>
        <dbReference type="EMBL" id="GAA0431612.1"/>
    </source>
</evidence>
<evidence type="ECO:0000256" key="6">
    <source>
        <dbReference type="ARBA" id="ARBA00023098"/>
    </source>
</evidence>
<feature type="binding site" evidence="8">
    <location>
        <position position="59"/>
    </location>
    <ligand>
        <name>Mg(2+)</name>
        <dbReference type="ChEBI" id="CHEBI:18420"/>
    </ligand>
</feature>
<comment type="function">
    <text evidence="8">Transfers the 4'-phosphopantetheine moiety from coenzyme A to a Ser of acyl-carrier-protein.</text>
</comment>
<dbReference type="NCBIfam" id="TIGR00516">
    <property type="entry name" value="acpS"/>
    <property type="match status" value="1"/>
</dbReference>
<keyword evidence="11" id="KW-1185">Reference proteome</keyword>
<comment type="subcellular location">
    <subcellularLocation>
        <location evidence="8">Cytoplasm</location>
    </subcellularLocation>
</comment>
<proteinExistence type="inferred from homology"/>
<comment type="similarity">
    <text evidence="8">Belongs to the P-Pant transferase superfamily. AcpS family.</text>
</comment>
<dbReference type="InterPro" id="IPR037143">
    <property type="entry name" value="4-PPantetheinyl_Trfase_dom_sf"/>
</dbReference>
<keyword evidence="2 8" id="KW-0808">Transferase</keyword>
<comment type="caution">
    <text evidence="10">The sequence shown here is derived from an EMBL/GenBank/DDBJ whole genome shotgun (WGS) entry which is preliminary data.</text>
</comment>
<accession>A0ABP3IXH2</accession>
<comment type="cofactor">
    <cofactor evidence="8">
        <name>Mg(2+)</name>
        <dbReference type="ChEBI" id="CHEBI:18420"/>
    </cofactor>
</comment>
<dbReference type="Pfam" id="PF01648">
    <property type="entry name" value="ACPS"/>
    <property type="match status" value="1"/>
</dbReference>
<dbReference type="NCBIfam" id="TIGR00556">
    <property type="entry name" value="pantethn_trn"/>
    <property type="match status" value="1"/>
</dbReference>
<keyword evidence="5 8" id="KW-0460">Magnesium</keyword>
<gene>
    <name evidence="8 10" type="primary">acpS</name>
    <name evidence="10" type="ORF">GCM10008983_05240</name>
</gene>
<dbReference type="SUPFAM" id="SSF56214">
    <property type="entry name" value="4'-phosphopantetheinyl transferase"/>
    <property type="match status" value="1"/>
</dbReference>
<evidence type="ECO:0000256" key="3">
    <source>
        <dbReference type="ARBA" id="ARBA00022723"/>
    </source>
</evidence>
<keyword evidence="7 8" id="KW-0275">Fatty acid biosynthesis</keyword>
<organism evidence="10 11">
    <name type="scientific">Lentibacillus halophilus</name>
    <dbReference type="NCBI Taxonomy" id="295065"/>
    <lineage>
        <taxon>Bacteria</taxon>
        <taxon>Bacillati</taxon>
        <taxon>Bacillota</taxon>
        <taxon>Bacilli</taxon>
        <taxon>Bacillales</taxon>
        <taxon>Bacillaceae</taxon>
        <taxon>Lentibacillus</taxon>
    </lineage>
</organism>
<dbReference type="EC" id="2.7.8.7" evidence="8"/>
<dbReference type="InterPro" id="IPR002582">
    <property type="entry name" value="ACPS"/>
</dbReference>
<feature type="domain" description="4'-phosphopantetheinyl transferase" evidence="9">
    <location>
        <begin position="4"/>
        <end position="112"/>
    </location>
</feature>
<evidence type="ECO:0000256" key="1">
    <source>
        <dbReference type="ARBA" id="ARBA00022516"/>
    </source>
</evidence>
<evidence type="ECO:0000256" key="8">
    <source>
        <dbReference type="HAMAP-Rule" id="MF_00101"/>
    </source>
</evidence>
<sequence length="121" mass="13670">MIIGIGMDIIELDRMAAAIKRNTRLPDRILADREKEAFLDLSNDRRRTEYLAGRFAAKEAFAKACGHGIGRIRFRDIEVTQNTNGAPEMCVRGYEQAHLFVSITHSREYAAAQVVMEEKNG</sequence>
<name>A0ABP3IXH2_9BACI</name>
<dbReference type="Gene3D" id="3.90.470.20">
    <property type="entry name" value="4'-phosphopantetheinyl transferase domain"/>
    <property type="match status" value="1"/>
</dbReference>
<keyword evidence="8" id="KW-0963">Cytoplasm</keyword>
<dbReference type="InterPro" id="IPR004568">
    <property type="entry name" value="Ppantetheine-prot_Trfase_dom"/>
</dbReference>
<keyword evidence="4 8" id="KW-0276">Fatty acid metabolism</keyword>
<evidence type="ECO:0000256" key="2">
    <source>
        <dbReference type="ARBA" id="ARBA00022679"/>
    </source>
</evidence>